<dbReference type="EMBL" id="QUOU01000001">
    <property type="protein sequence ID" value="REL28431.1"/>
    <property type="molecule type" value="Genomic_DNA"/>
</dbReference>
<accession>A0A3E0TUT4</accession>
<dbReference type="AlphaFoldDB" id="A0A3E0TUT4"/>
<gene>
    <name evidence="1" type="ORF">DXX93_18910</name>
</gene>
<dbReference type="InterPro" id="IPR036866">
    <property type="entry name" value="RibonucZ/Hydroxyglut_hydro"/>
</dbReference>
<proteinExistence type="predicted"/>
<sequence length="468" mass="53644">MVSFSLLAASAWAGETEDFVEKLKAHYQPTRSINAFSFSYHFLNKQYRSHDYWDYQAPNRVLSVRMVEVDMAKKHFYDNDILYSPGGQILDRAQYQNDTESYYYEKNGNFLGKRYLNRGMGNFDRFMSFMAMNIDFLAVRPLLDETDISGKVTLAHDTQSNTTTLTHKVSEESIIDYQFSNEPLQLLKLHNKSRQAIYVYDDYQTTRGLTFARSVNKYYNGDPVPAYISFNDRFDIIEHVDTSKLKLPAGYGPEIKRGDGVLTATEIAKDLFLVTDASAWRNSLFKVNGDKIMVFGASGSPAQAKKTTALIREQFPEKAITAIHVTHPQTPDIAGLNVYAEQGIEILADNYTIAAIKAFPSFAENIDSFKFRTIEHEQVIDGASFYILESMHAKRQSFVYFKDSEIIFQANFLNIAFDNTIPKVIPNYTRTFIDFVRSKQLKLKRIVGNYKNNNISVEVMNKTYNAMM</sequence>
<name>A0A3E0TUT4_9GAMM</name>
<dbReference type="Proteomes" id="UP000256478">
    <property type="component" value="Unassembled WGS sequence"/>
</dbReference>
<dbReference type="Gene3D" id="3.60.15.10">
    <property type="entry name" value="Ribonuclease Z/Hydroxyacylglutathione hydrolase-like"/>
    <property type="match status" value="1"/>
</dbReference>
<evidence type="ECO:0000313" key="1">
    <source>
        <dbReference type="EMBL" id="REL28431.1"/>
    </source>
</evidence>
<protein>
    <submittedName>
        <fullName evidence="1">Uncharacterized protein</fullName>
    </submittedName>
</protein>
<evidence type="ECO:0000313" key="2">
    <source>
        <dbReference type="Proteomes" id="UP000256478"/>
    </source>
</evidence>
<organism evidence="1 2">
    <name type="scientific">Thalassotalea euphylliae</name>
    <dbReference type="NCBI Taxonomy" id="1655234"/>
    <lineage>
        <taxon>Bacteria</taxon>
        <taxon>Pseudomonadati</taxon>
        <taxon>Pseudomonadota</taxon>
        <taxon>Gammaproteobacteria</taxon>
        <taxon>Alteromonadales</taxon>
        <taxon>Colwelliaceae</taxon>
        <taxon>Thalassotalea</taxon>
    </lineage>
</organism>
<reference evidence="1 2" key="1">
    <citation type="submission" date="2018-08" db="EMBL/GenBank/DDBJ databases">
        <title>Thalassotalea euphylliae genome.</title>
        <authorList>
            <person name="Summers S."/>
            <person name="Rice S.A."/>
            <person name="Freckelton M.L."/>
            <person name="Nedved B.T."/>
            <person name="Hadfield M.G."/>
        </authorList>
    </citation>
    <scope>NUCLEOTIDE SEQUENCE [LARGE SCALE GENOMIC DNA]</scope>
    <source>
        <strain evidence="1 2">H1</strain>
    </source>
</reference>
<comment type="caution">
    <text evidence="1">The sequence shown here is derived from an EMBL/GenBank/DDBJ whole genome shotgun (WGS) entry which is preliminary data.</text>
</comment>
<dbReference type="SUPFAM" id="SSF56281">
    <property type="entry name" value="Metallo-hydrolase/oxidoreductase"/>
    <property type="match status" value="1"/>
</dbReference>